<organism evidence="5 6">
    <name type="scientific">Aminithiophilus ramosus</name>
    <dbReference type="NCBI Taxonomy" id="3029084"/>
    <lineage>
        <taxon>Bacteria</taxon>
        <taxon>Thermotogati</taxon>
        <taxon>Synergistota</taxon>
        <taxon>Synergistia</taxon>
        <taxon>Synergistales</taxon>
        <taxon>Aminithiophilaceae</taxon>
        <taxon>Aminithiophilus</taxon>
    </lineage>
</organism>
<proteinExistence type="predicted"/>
<evidence type="ECO:0000256" key="1">
    <source>
        <dbReference type="SAM" id="MobiDB-lite"/>
    </source>
</evidence>
<evidence type="ECO:0000313" key="6">
    <source>
        <dbReference type="Proteomes" id="UP000671879"/>
    </source>
</evidence>
<dbReference type="InterPro" id="IPR025328">
    <property type="entry name" value="DUF4234"/>
</dbReference>
<evidence type="ECO:0000256" key="2">
    <source>
        <dbReference type="SAM" id="Phobius"/>
    </source>
</evidence>
<dbReference type="InterPro" id="IPR038587">
    <property type="entry name" value="Ribosomal_eL40_sf"/>
</dbReference>
<dbReference type="Pfam" id="PF14018">
    <property type="entry name" value="DUF4234"/>
    <property type="match status" value="1"/>
</dbReference>
<protein>
    <submittedName>
        <fullName evidence="5">DUF4234 domain-containing protein</fullName>
    </submittedName>
</protein>
<evidence type="ECO:0000259" key="3">
    <source>
        <dbReference type="Pfam" id="PF13240"/>
    </source>
</evidence>
<dbReference type="RefSeq" id="WP_274373441.1">
    <property type="nucleotide sequence ID" value="NZ_CP072943.1"/>
</dbReference>
<keyword evidence="2" id="KW-1133">Transmembrane helix</keyword>
<feature type="transmembrane region" description="Helical" evidence="2">
    <location>
        <begin position="73"/>
        <end position="94"/>
    </location>
</feature>
<dbReference type="KEGG" id="aram:KAR29_13095"/>
<accession>A0A9Q7AC34</accession>
<evidence type="ECO:0000259" key="4">
    <source>
        <dbReference type="Pfam" id="PF14018"/>
    </source>
</evidence>
<gene>
    <name evidence="5" type="ORF">KAR29_13095</name>
</gene>
<feature type="region of interest" description="Disordered" evidence="1">
    <location>
        <begin position="1"/>
        <end position="22"/>
    </location>
</feature>
<evidence type="ECO:0000313" key="5">
    <source>
        <dbReference type="EMBL" id="QTX32223.1"/>
    </source>
</evidence>
<name>A0A9Q7AC34_9BACT</name>
<feature type="transmembrane region" description="Helical" evidence="2">
    <location>
        <begin position="134"/>
        <end position="151"/>
    </location>
</feature>
<keyword evidence="6" id="KW-1185">Reference proteome</keyword>
<reference evidence="6" key="1">
    <citation type="submission" date="2021-04" db="EMBL/GenBank/DDBJ databases">
        <title>A novel Synergistetes isolate from a pyrite-forming mixed culture.</title>
        <authorList>
            <person name="Bunk B."/>
            <person name="Sproer C."/>
            <person name="Spring S."/>
            <person name="Pester M."/>
        </authorList>
    </citation>
    <scope>NUCLEOTIDE SEQUENCE [LARGE SCALE GENOMIC DNA]</scope>
    <source>
        <strain evidence="6">J.5.4.2-T.3.5.2</strain>
    </source>
</reference>
<feature type="domain" description="Zinc-ribbon" evidence="3">
    <location>
        <begin position="13"/>
        <end position="32"/>
    </location>
</feature>
<dbReference type="Pfam" id="PF13240">
    <property type="entry name" value="Zn_Ribbon_1"/>
    <property type="match status" value="1"/>
</dbReference>
<keyword evidence="2" id="KW-0812">Transmembrane</keyword>
<sequence>MDQERPSSAPVACRSCGADNPADSTYCAYCGSLLPRPEKEEAQRPDDREGSVGAGPIGRRFSAPKAGFKRISVAWFLVLSVVTLGIYPSLWVFLRRRDFNSLSSTEKLSDVVAVLPLGVTLLAFATGSSLGENGQGGINLVCLGLWIWIAFKMRTMLRDHVAGIAPDYAATNVAPSPLWTVLFTSAYIQHQINRLIDADILRRTN</sequence>
<dbReference type="InterPro" id="IPR026870">
    <property type="entry name" value="Zinc_ribbon_dom"/>
</dbReference>
<dbReference type="EMBL" id="CP072943">
    <property type="protein sequence ID" value="QTX32223.1"/>
    <property type="molecule type" value="Genomic_DNA"/>
</dbReference>
<dbReference type="Gene3D" id="4.10.1060.50">
    <property type="match status" value="1"/>
</dbReference>
<feature type="transmembrane region" description="Helical" evidence="2">
    <location>
        <begin position="108"/>
        <end position="128"/>
    </location>
</feature>
<dbReference type="Proteomes" id="UP000671879">
    <property type="component" value="Chromosome"/>
</dbReference>
<dbReference type="AlphaFoldDB" id="A0A9Q7AC34"/>
<feature type="domain" description="DUF4234" evidence="4">
    <location>
        <begin position="72"/>
        <end position="158"/>
    </location>
</feature>
<keyword evidence="2" id="KW-0472">Membrane</keyword>